<dbReference type="SUPFAM" id="SSF52343">
    <property type="entry name" value="Ferredoxin reductase-like, C-terminal NADP-linked domain"/>
    <property type="match status" value="1"/>
</dbReference>
<dbReference type="EC" id="1.6.2.4" evidence="4"/>
<evidence type="ECO:0000256" key="1">
    <source>
        <dbReference type="ARBA" id="ARBA00022630"/>
    </source>
</evidence>
<evidence type="ECO:0000313" key="7">
    <source>
        <dbReference type="EMBL" id="GGW92799.1"/>
    </source>
</evidence>
<dbReference type="GO" id="GO:0003958">
    <property type="term" value="F:NADPH-hemoprotein reductase activity"/>
    <property type="evidence" value="ECO:0007669"/>
    <property type="project" value="UniProtKB-EC"/>
</dbReference>
<dbReference type="PRINTS" id="PR00371">
    <property type="entry name" value="FPNCR"/>
</dbReference>
<dbReference type="PRINTS" id="PR00369">
    <property type="entry name" value="FLAVODOXIN"/>
</dbReference>
<dbReference type="Gene3D" id="3.40.50.80">
    <property type="entry name" value="Nucleotide-binding domain of ferredoxin-NADP reductase (FNR) module"/>
    <property type="match status" value="1"/>
</dbReference>
<dbReference type="Proteomes" id="UP000631300">
    <property type="component" value="Unassembled WGS sequence"/>
</dbReference>
<dbReference type="Gene3D" id="2.40.30.10">
    <property type="entry name" value="Translation factors"/>
    <property type="match status" value="1"/>
</dbReference>
<dbReference type="InterPro" id="IPR029039">
    <property type="entry name" value="Flavoprotein-like_sf"/>
</dbReference>
<dbReference type="PROSITE" id="PS51384">
    <property type="entry name" value="FAD_FR"/>
    <property type="match status" value="1"/>
</dbReference>
<dbReference type="Gene3D" id="3.40.50.360">
    <property type="match status" value="1"/>
</dbReference>
<dbReference type="InterPro" id="IPR039261">
    <property type="entry name" value="FNR_nucleotide-bd"/>
</dbReference>
<dbReference type="PANTHER" id="PTHR19384:SF17">
    <property type="entry name" value="NADPH--CYTOCHROME P450 REDUCTASE"/>
    <property type="match status" value="1"/>
</dbReference>
<dbReference type="Pfam" id="PF00258">
    <property type="entry name" value="Flavodoxin_1"/>
    <property type="match status" value="1"/>
</dbReference>
<dbReference type="AlphaFoldDB" id="A0A918JQG0"/>
<evidence type="ECO:0000313" key="8">
    <source>
        <dbReference type="Proteomes" id="UP000631300"/>
    </source>
</evidence>
<dbReference type="InterPro" id="IPR001433">
    <property type="entry name" value="OxRdtase_FAD/NAD-bd"/>
</dbReference>
<dbReference type="EMBL" id="BMXP01000009">
    <property type="protein sequence ID" value="GGW92799.1"/>
    <property type="molecule type" value="Genomic_DNA"/>
</dbReference>
<keyword evidence="1" id="KW-0285">Flavoprotein</keyword>
<dbReference type="PROSITE" id="PS50902">
    <property type="entry name" value="FLAVODOXIN_LIKE"/>
    <property type="match status" value="1"/>
</dbReference>
<feature type="domain" description="Flavodoxin-like" evidence="5">
    <location>
        <begin position="39"/>
        <end position="179"/>
    </location>
</feature>
<dbReference type="InterPro" id="IPR001709">
    <property type="entry name" value="Flavoprot_Pyr_Nucl_cyt_Rdtase"/>
</dbReference>
<sequence>MIESVRTMLALFLGLAWLLWTVMTLWRQHRTGPFAMSDTLVAYASQTGTAQSMATEFAQRHNLQPPLALGKLSPNALAEAKELHCFVSTYGDGEPPDNGRKFAKSLNNLNTGLSELSFHVTALGDRRYPDFCAFGHLLYERLQSHGATPLGAITCVDASEANQTDNTQYRNAELVSRQYLNPHSDAPGLYALMFAAPDCCWQAGDWLDVRVPDPANPSAYLSPRTYSVASAGDSKTLRLIVRHLIKSDGQSGLASHFLTHTLTEGEYISVRVRQNPAMTLTNCNAPLLLIGAGSGLAGLLGVIETLAQRAVRRPIWLIYGERDPHDDRPYADKLDAWLNTGVIAQMNLVFSRQRPMATTALRYCQDVLLDKPAAVSDFLGGSGHILVCGSLQGMGSSVDQALRDILGDACLEAMAQHGRYHRDLY</sequence>
<evidence type="ECO:0000256" key="4">
    <source>
        <dbReference type="ARBA" id="ARBA00023797"/>
    </source>
</evidence>
<keyword evidence="3" id="KW-0813">Transport</keyword>
<keyword evidence="3" id="KW-0249">Electron transport</keyword>
<evidence type="ECO:0000259" key="5">
    <source>
        <dbReference type="PROSITE" id="PS50902"/>
    </source>
</evidence>
<name>A0A918JQG0_9ALTE</name>
<dbReference type="SUPFAM" id="SSF63380">
    <property type="entry name" value="Riboflavin synthase domain-like"/>
    <property type="match status" value="1"/>
</dbReference>
<organism evidence="7 8">
    <name type="scientific">Alteromonas halophila</name>
    <dbReference type="NCBI Taxonomy" id="516698"/>
    <lineage>
        <taxon>Bacteria</taxon>
        <taxon>Pseudomonadati</taxon>
        <taxon>Pseudomonadota</taxon>
        <taxon>Gammaproteobacteria</taxon>
        <taxon>Alteromonadales</taxon>
        <taxon>Alteromonadaceae</taxon>
        <taxon>Alteromonas/Salinimonas group</taxon>
        <taxon>Alteromonas</taxon>
    </lineage>
</organism>
<dbReference type="PANTHER" id="PTHR19384">
    <property type="entry name" value="NITRIC OXIDE SYNTHASE-RELATED"/>
    <property type="match status" value="1"/>
</dbReference>
<dbReference type="InterPro" id="IPR008254">
    <property type="entry name" value="Flavodoxin/NO_synth"/>
</dbReference>
<keyword evidence="8" id="KW-1185">Reference proteome</keyword>
<evidence type="ECO:0000256" key="2">
    <source>
        <dbReference type="ARBA" id="ARBA00022643"/>
    </source>
</evidence>
<dbReference type="InterPro" id="IPR017927">
    <property type="entry name" value="FAD-bd_FR_type"/>
</dbReference>
<evidence type="ECO:0000259" key="6">
    <source>
        <dbReference type="PROSITE" id="PS51384"/>
    </source>
</evidence>
<dbReference type="InterPro" id="IPR001094">
    <property type="entry name" value="Flavdoxin-like"/>
</dbReference>
<accession>A0A918JQG0</accession>
<feature type="domain" description="FAD-binding FR-type" evidence="6">
    <location>
        <begin position="167"/>
        <end position="281"/>
    </location>
</feature>
<dbReference type="RefSeq" id="WP_189407687.1">
    <property type="nucleotide sequence ID" value="NZ_BMXP01000009.1"/>
</dbReference>
<evidence type="ECO:0000256" key="3">
    <source>
        <dbReference type="ARBA" id="ARBA00022982"/>
    </source>
</evidence>
<dbReference type="InterPro" id="IPR017938">
    <property type="entry name" value="Riboflavin_synthase-like_b-brl"/>
</dbReference>
<reference evidence="7" key="2">
    <citation type="submission" date="2020-09" db="EMBL/GenBank/DDBJ databases">
        <authorList>
            <person name="Sun Q."/>
            <person name="Kim S."/>
        </authorList>
    </citation>
    <scope>NUCLEOTIDE SEQUENCE</scope>
    <source>
        <strain evidence="7">KCTC 22164</strain>
    </source>
</reference>
<reference evidence="7" key="1">
    <citation type="journal article" date="2014" name="Int. J. Syst. Evol. Microbiol.">
        <title>Complete genome sequence of Corynebacterium casei LMG S-19264T (=DSM 44701T), isolated from a smear-ripened cheese.</title>
        <authorList>
            <consortium name="US DOE Joint Genome Institute (JGI-PGF)"/>
            <person name="Walter F."/>
            <person name="Albersmeier A."/>
            <person name="Kalinowski J."/>
            <person name="Ruckert C."/>
        </authorList>
    </citation>
    <scope>NUCLEOTIDE SEQUENCE</scope>
    <source>
        <strain evidence="7">KCTC 22164</strain>
    </source>
</reference>
<proteinExistence type="predicted"/>
<keyword evidence="2" id="KW-0288">FMN</keyword>
<dbReference type="GO" id="GO:0005829">
    <property type="term" value="C:cytosol"/>
    <property type="evidence" value="ECO:0007669"/>
    <property type="project" value="TreeGrafter"/>
</dbReference>
<dbReference type="GO" id="GO:0050660">
    <property type="term" value="F:flavin adenine dinucleotide binding"/>
    <property type="evidence" value="ECO:0007669"/>
    <property type="project" value="TreeGrafter"/>
</dbReference>
<dbReference type="Pfam" id="PF00175">
    <property type="entry name" value="NAD_binding_1"/>
    <property type="match status" value="1"/>
</dbReference>
<comment type="caution">
    <text evidence="7">The sequence shown here is derived from an EMBL/GenBank/DDBJ whole genome shotgun (WGS) entry which is preliminary data.</text>
</comment>
<dbReference type="GO" id="GO:0010181">
    <property type="term" value="F:FMN binding"/>
    <property type="evidence" value="ECO:0007669"/>
    <property type="project" value="InterPro"/>
</dbReference>
<gene>
    <name evidence="7" type="ORF">GCM10007391_28800</name>
</gene>
<dbReference type="SUPFAM" id="SSF52218">
    <property type="entry name" value="Flavoproteins"/>
    <property type="match status" value="1"/>
</dbReference>
<protein>
    <recommendedName>
        <fullName evidence="4">NADPH--hemoprotein reductase</fullName>
        <ecNumber evidence="4">1.6.2.4</ecNumber>
    </recommendedName>
</protein>